<keyword evidence="3" id="KW-1185">Reference proteome</keyword>
<organism evidence="3 4">
    <name type="scientific">Acrobeloides nanus</name>
    <dbReference type="NCBI Taxonomy" id="290746"/>
    <lineage>
        <taxon>Eukaryota</taxon>
        <taxon>Metazoa</taxon>
        <taxon>Ecdysozoa</taxon>
        <taxon>Nematoda</taxon>
        <taxon>Chromadorea</taxon>
        <taxon>Rhabditida</taxon>
        <taxon>Tylenchina</taxon>
        <taxon>Cephalobomorpha</taxon>
        <taxon>Cephaloboidea</taxon>
        <taxon>Cephalobidae</taxon>
        <taxon>Acrobeloides</taxon>
    </lineage>
</organism>
<evidence type="ECO:0000256" key="1">
    <source>
        <dbReference type="SAM" id="MobiDB-lite"/>
    </source>
</evidence>
<feature type="transmembrane region" description="Helical" evidence="2">
    <location>
        <begin position="295"/>
        <end position="312"/>
    </location>
</feature>
<evidence type="ECO:0000313" key="3">
    <source>
        <dbReference type="Proteomes" id="UP000887540"/>
    </source>
</evidence>
<sequence length="425" mass="47175">MRKFFGSSGSSNVTNKENQQKPKEKDAEKSARDKESQMEKRPGSAISQDFMPKKQQKAIKEWKKHEEQNKAQRPPTINPYGYVPFKTAPMPIYGTRMAPNEANYMHSTYAPPQAIRPESAMTQDMASQNMSRPGSDMGLYLSSRYQSYTTLPRPEHIEMDSSVNPSVHKENIYGSANSNPNTPKLNNRVAPLQEKTQIYGVREPIKGLNRAGSVTSESRSVQTANFLPYPTSGKGHYGSLGITAIEDESKAIKELVNWNSLSLCCSMQVLCGLCIFALGVSRLFLRAEYAKGQELFYGISVMCAGLLGVFAARHRSYCAAVSSFVHSTINAVLAAVPFLSGLLPILPFAYQKQPHVSFSSTDEPLEVDFALALLSVGQFVLAVITSIIGCRSAGHTLHQIETLRIQKILEKRHFPIREKNSLYII</sequence>
<feature type="transmembrane region" description="Helical" evidence="2">
    <location>
        <begin position="369"/>
        <end position="390"/>
    </location>
</feature>
<protein>
    <submittedName>
        <fullName evidence="4">Uncharacterized protein</fullName>
    </submittedName>
</protein>
<dbReference type="AlphaFoldDB" id="A0A914CRT3"/>
<proteinExistence type="predicted"/>
<feature type="compositionally biased region" description="Basic and acidic residues" evidence="1">
    <location>
        <begin position="18"/>
        <end position="42"/>
    </location>
</feature>
<dbReference type="WBParaSite" id="ACRNAN_scaffold13789.g31081.t1">
    <property type="protein sequence ID" value="ACRNAN_scaffold13789.g31081.t1"/>
    <property type="gene ID" value="ACRNAN_scaffold13789.g31081"/>
</dbReference>
<feature type="transmembrane region" description="Helical" evidence="2">
    <location>
        <begin position="324"/>
        <end position="349"/>
    </location>
</feature>
<feature type="compositionally biased region" description="Basic and acidic residues" evidence="1">
    <location>
        <begin position="58"/>
        <end position="70"/>
    </location>
</feature>
<keyword evidence="2" id="KW-1133">Transmembrane helix</keyword>
<feature type="transmembrane region" description="Helical" evidence="2">
    <location>
        <begin position="260"/>
        <end position="283"/>
    </location>
</feature>
<keyword evidence="2" id="KW-0472">Membrane</keyword>
<evidence type="ECO:0000313" key="4">
    <source>
        <dbReference type="WBParaSite" id="ACRNAN_scaffold13789.g31081.t1"/>
    </source>
</evidence>
<keyword evidence="2" id="KW-0812">Transmembrane</keyword>
<dbReference type="Proteomes" id="UP000887540">
    <property type="component" value="Unplaced"/>
</dbReference>
<feature type="region of interest" description="Disordered" evidence="1">
    <location>
        <begin position="1"/>
        <end position="80"/>
    </location>
</feature>
<accession>A0A914CRT3</accession>
<reference evidence="4" key="1">
    <citation type="submission" date="2022-11" db="UniProtKB">
        <authorList>
            <consortium name="WormBaseParasite"/>
        </authorList>
    </citation>
    <scope>IDENTIFICATION</scope>
</reference>
<evidence type="ECO:0000256" key="2">
    <source>
        <dbReference type="SAM" id="Phobius"/>
    </source>
</evidence>
<feature type="compositionally biased region" description="Polar residues" evidence="1">
    <location>
        <begin position="7"/>
        <end position="17"/>
    </location>
</feature>
<name>A0A914CRT3_9BILA</name>